<dbReference type="EMBL" id="JAGGJR010000012">
    <property type="protein sequence ID" value="MBP1875729.1"/>
    <property type="molecule type" value="Genomic_DNA"/>
</dbReference>
<evidence type="ECO:0000313" key="2">
    <source>
        <dbReference type="Proteomes" id="UP000823773"/>
    </source>
</evidence>
<proteinExistence type="predicted"/>
<evidence type="ECO:0000313" key="1">
    <source>
        <dbReference type="EMBL" id="MBP1875729.1"/>
    </source>
</evidence>
<sequence length="65" mass="7501">MTTEVTLHTVNEEPRVLDTDLAERLGYARPRKIRDLIFKHSTELLTYGSIAPTRGAYRGKEFTTY</sequence>
<keyword evidence="2" id="KW-1185">Reference proteome</keyword>
<accession>A0ACC5T4Z7</accession>
<name>A0ACC5T4Z7_ENSAD</name>
<organism evidence="1 2">
    <name type="scientific">Ensifer adhaerens</name>
    <name type="common">Sinorhizobium morelense</name>
    <dbReference type="NCBI Taxonomy" id="106592"/>
    <lineage>
        <taxon>Bacteria</taxon>
        <taxon>Pseudomonadati</taxon>
        <taxon>Pseudomonadota</taxon>
        <taxon>Alphaproteobacteria</taxon>
        <taxon>Hyphomicrobiales</taxon>
        <taxon>Rhizobiaceae</taxon>
        <taxon>Sinorhizobium/Ensifer group</taxon>
        <taxon>Ensifer</taxon>
    </lineage>
</organism>
<protein>
    <submittedName>
        <fullName evidence="1">Uncharacterized protein</fullName>
    </submittedName>
</protein>
<gene>
    <name evidence="1" type="ORF">J2Z19_005466</name>
</gene>
<reference evidence="1" key="1">
    <citation type="submission" date="2021-03" db="EMBL/GenBank/DDBJ databases">
        <title>Genomic Encyclopedia of Type Strains, Phase IV (KMG-IV): sequencing the most valuable type-strain genomes for metagenomic binning, comparative biology and taxonomic classification.</title>
        <authorList>
            <person name="Goeker M."/>
        </authorList>
    </citation>
    <scope>NUCLEOTIDE SEQUENCE</scope>
    <source>
        <strain evidence="1">DSM 18131</strain>
    </source>
</reference>
<comment type="caution">
    <text evidence="1">The sequence shown here is derived from an EMBL/GenBank/DDBJ whole genome shotgun (WGS) entry which is preliminary data.</text>
</comment>
<dbReference type="Proteomes" id="UP000823773">
    <property type="component" value="Unassembled WGS sequence"/>
</dbReference>